<dbReference type="PROSITE" id="PS50885">
    <property type="entry name" value="HAMP"/>
    <property type="match status" value="1"/>
</dbReference>
<feature type="transmembrane region" description="Helical" evidence="2">
    <location>
        <begin position="389"/>
        <end position="409"/>
    </location>
</feature>
<evidence type="ECO:0000259" key="4">
    <source>
        <dbReference type="PROSITE" id="PS50885"/>
    </source>
</evidence>
<dbReference type="InterPro" id="IPR001054">
    <property type="entry name" value="A/G_cyclase"/>
</dbReference>
<feature type="transmembrane region" description="Helical" evidence="2">
    <location>
        <begin position="6"/>
        <end position="24"/>
    </location>
</feature>
<dbReference type="Proteomes" id="UP000468766">
    <property type="component" value="Unassembled WGS sequence"/>
</dbReference>
<gene>
    <name evidence="5" type="ORF">F9B85_10315</name>
</gene>
<dbReference type="Pfam" id="PF00672">
    <property type="entry name" value="HAMP"/>
    <property type="match status" value="1"/>
</dbReference>
<organism evidence="5 6">
    <name type="scientific">Heliorestis acidaminivorans</name>
    <dbReference type="NCBI Taxonomy" id="553427"/>
    <lineage>
        <taxon>Bacteria</taxon>
        <taxon>Bacillati</taxon>
        <taxon>Bacillota</taxon>
        <taxon>Clostridia</taxon>
        <taxon>Eubacteriales</taxon>
        <taxon>Heliobacteriaceae</taxon>
        <taxon>Heliorestis</taxon>
    </lineage>
</organism>
<dbReference type="AlphaFoldDB" id="A0A6I0EXI1"/>
<name>A0A6I0EXI1_9FIRM</name>
<dbReference type="RefSeq" id="WP_151620615.1">
    <property type="nucleotide sequence ID" value="NZ_WBXO01000008.1"/>
</dbReference>
<feature type="transmembrane region" description="Helical" evidence="2">
    <location>
        <begin position="565"/>
        <end position="583"/>
    </location>
</feature>
<dbReference type="Pfam" id="PF00211">
    <property type="entry name" value="Guanylate_cyc"/>
    <property type="match status" value="1"/>
</dbReference>
<comment type="caution">
    <text evidence="5">The sequence shown here is derived from an EMBL/GenBank/DDBJ whole genome shotgun (WGS) entry which is preliminary data.</text>
</comment>
<dbReference type="GO" id="GO:0016020">
    <property type="term" value="C:membrane"/>
    <property type="evidence" value="ECO:0007669"/>
    <property type="project" value="InterPro"/>
</dbReference>
<keyword evidence="6" id="KW-1185">Reference proteome</keyword>
<evidence type="ECO:0000313" key="6">
    <source>
        <dbReference type="Proteomes" id="UP000468766"/>
    </source>
</evidence>
<keyword evidence="2" id="KW-0472">Membrane</keyword>
<evidence type="ECO:0000256" key="1">
    <source>
        <dbReference type="ARBA" id="ARBA00005381"/>
    </source>
</evidence>
<dbReference type="InterPro" id="IPR029787">
    <property type="entry name" value="Nucleotide_cyclase"/>
</dbReference>
<dbReference type="CDD" id="cd07302">
    <property type="entry name" value="CHD"/>
    <property type="match status" value="1"/>
</dbReference>
<proteinExistence type="inferred from homology"/>
<sequence length="924" mass="105940">MNSKSIVVATVISILSILLLYGAYHDEFSFDTSGAQALVMSDLRTNHHVIDFYVDRHGNYYYLDYERSNTYLYKVSNEGHLDLKKKLPSQVGGYQQFYTKVLADDDEKIYISAVVVDKDSRIIDREWIAVYDRQGKAKEYVYEVKHTEPMRFENPFSALSGRLIQMQVIDDRLYVFERQTRNEIALLHIPIKNSQQRSPQEEKTLYLDGAMLSDIVLTPGKDIYFLNQRANLYRISSDYSISNINTSYQGFERVIPYNLSIDEQGHVYFTDVYNGYFVKINTNTLTAEPLYELTRYIDQEKTLSLKELRNLQIFDGGQLAGHTIKDPDQNAFAIIKDDQSGVIVSHVKISFMMALQSYGIWLAVLVLASFITVFTVQKLRSRISLVTKQVMLFIPIFLLVMGALVFVLLNQTKDARIEGEYDKLINMVEKTAKLMDVQKFTTLNMPEENFGLDYREIIRQVDVNNDSIYFEAYKVEDNQIYVAISDSYQSYTPIEYIFNNDAVKVFYNTLHEGSTGRDSGTDSLGEWIYTVAPIRDDQGKIVGILEYGLDAGAINVNIKERAWQLILLITGITVALALAYVVMLKYSLRALTELETSVAEVAAGQWDTKVDIRTKDEFRDIGQAFNKMSDQIQDHIQEITQLNKAYVKFVPEEIFALLGKKSVLDVNLGQQVTEEMTILFVNIRNVEKYTSQMDAKENYAFLNQVLQIITKKVNDHNGVVERFEGAGVIALFRNQADDALVSALRIMDEIAIYNQKHQQQVEIGISITSGPLLLGIVGHENRMATTIISEGLNNIHALEKISNKLGVQLLVTQSTVKQLSNRDSYSYRYIGRVKDRNHSQILEVYEFMDGYAQEIRNSKRITKEMLEQGIASYQAGEFVQARKELIRVIRADRDDQLAKTYLFLCEMNNQQKQPDDWEGVLEYV</sequence>
<dbReference type="Gene3D" id="3.30.70.1230">
    <property type="entry name" value="Nucleotide cyclase"/>
    <property type="match status" value="1"/>
</dbReference>
<feature type="domain" description="Guanylate cyclase" evidence="3">
    <location>
        <begin position="677"/>
        <end position="799"/>
    </location>
</feature>
<dbReference type="SUPFAM" id="SSF55073">
    <property type="entry name" value="Nucleotide cyclase"/>
    <property type="match status" value="1"/>
</dbReference>
<dbReference type="OrthoDB" id="337251at2"/>
<dbReference type="PROSITE" id="PS50125">
    <property type="entry name" value="GUANYLATE_CYCLASE_2"/>
    <property type="match status" value="1"/>
</dbReference>
<dbReference type="PANTHER" id="PTHR43081">
    <property type="entry name" value="ADENYLATE CYCLASE, TERMINAL-DIFFERENTIATION SPECIFIC-RELATED"/>
    <property type="match status" value="1"/>
</dbReference>
<evidence type="ECO:0000256" key="2">
    <source>
        <dbReference type="SAM" id="Phobius"/>
    </source>
</evidence>
<keyword evidence="2" id="KW-0812">Transmembrane</keyword>
<accession>A0A6I0EXI1</accession>
<dbReference type="InterPro" id="IPR050697">
    <property type="entry name" value="Adenylyl/Guanylyl_Cyclase_3/4"/>
</dbReference>
<feature type="transmembrane region" description="Helical" evidence="2">
    <location>
        <begin position="358"/>
        <end position="377"/>
    </location>
</feature>
<comment type="similarity">
    <text evidence="1">Belongs to the adenylyl cyclase class-3 family.</text>
</comment>
<dbReference type="EMBL" id="WBXO01000008">
    <property type="protein sequence ID" value="KAB2951943.1"/>
    <property type="molecule type" value="Genomic_DNA"/>
</dbReference>
<evidence type="ECO:0000259" key="3">
    <source>
        <dbReference type="PROSITE" id="PS50125"/>
    </source>
</evidence>
<feature type="domain" description="HAMP" evidence="4">
    <location>
        <begin position="585"/>
        <end position="637"/>
    </location>
</feature>
<dbReference type="SUPFAM" id="SSF101898">
    <property type="entry name" value="NHL repeat"/>
    <property type="match status" value="1"/>
</dbReference>
<protein>
    <submittedName>
        <fullName evidence="5">HAMP domain-containing protein</fullName>
    </submittedName>
</protein>
<dbReference type="PANTHER" id="PTHR43081:SF1">
    <property type="entry name" value="ADENYLATE CYCLASE, TERMINAL-DIFFERENTIATION SPECIFIC"/>
    <property type="match status" value="1"/>
</dbReference>
<dbReference type="CDD" id="cd06225">
    <property type="entry name" value="HAMP"/>
    <property type="match status" value="1"/>
</dbReference>
<dbReference type="GO" id="GO:0006171">
    <property type="term" value="P:cAMP biosynthetic process"/>
    <property type="evidence" value="ECO:0007669"/>
    <property type="project" value="TreeGrafter"/>
</dbReference>
<dbReference type="InterPro" id="IPR003660">
    <property type="entry name" value="HAMP_dom"/>
</dbReference>
<keyword evidence="2" id="KW-1133">Transmembrane helix</keyword>
<evidence type="ECO:0000313" key="5">
    <source>
        <dbReference type="EMBL" id="KAB2951943.1"/>
    </source>
</evidence>
<dbReference type="GO" id="GO:0035556">
    <property type="term" value="P:intracellular signal transduction"/>
    <property type="evidence" value="ECO:0007669"/>
    <property type="project" value="InterPro"/>
</dbReference>
<dbReference type="SUPFAM" id="SSF158472">
    <property type="entry name" value="HAMP domain-like"/>
    <property type="match status" value="1"/>
</dbReference>
<dbReference type="GO" id="GO:0004016">
    <property type="term" value="F:adenylate cyclase activity"/>
    <property type="evidence" value="ECO:0007669"/>
    <property type="project" value="UniProtKB-ARBA"/>
</dbReference>
<reference evidence="5 6" key="1">
    <citation type="submission" date="2019-10" db="EMBL/GenBank/DDBJ databases">
        <title>Whole-genome sequence of the extremophile Heliorestis acidaminivorans DSM 24790.</title>
        <authorList>
            <person name="Kyndt J.A."/>
            <person name="Meyer T.E."/>
        </authorList>
    </citation>
    <scope>NUCLEOTIDE SEQUENCE [LARGE SCALE GENOMIC DNA]</scope>
    <source>
        <strain evidence="5 6">DSM 24790</strain>
    </source>
</reference>
<dbReference type="SMART" id="SM00304">
    <property type="entry name" value="HAMP"/>
    <property type="match status" value="1"/>
</dbReference>
<dbReference type="Gene3D" id="6.10.340.10">
    <property type="match status" value="1"/>
</dbReference>